<organism evidence="2 3">
    <name type="scientific">Phanerochaete sordida</name>
    <dbReference type="NCBI Taxonomy" id="48140"/>
    <lineage>
        <taxon>Eukaryota</taxon>
        <taxon>Fungi</taxon>
        <taxon>Dikarya</taxon>
        <taxon>Basidiomycota</taxon>
        <taxon>Agaricomycotina</taxon>
        <taxon>Agaricomycetes</taxon>
        <taxon>Polyporales</taxon>
        <taxon>Phanerochaetaceae</taxon>
        <taxon>Phanerochaete</taxon>
    </lineage>
</organism>
<reference evidence="2 3" key="1">
    <citation type="submission" date="2021-08" db="EMBL/GenBank/DDBJ databases">
        <title>Draft Genome Sequence of Phanerochaete sordida strain YK-624.</title>
        <authorList>
            <person name="Mori T."/>
            <person name="Dohra H."/>
            <person name="Suzuki T."/>
            <person name="Kawagishi H."/>
            <person name="Hirai H."/>
        </authorList>
    </citation>
    <scope>NUCLEOTIDE SEQUENCE [LARGE SCALE GENOMIC DNA]</scope>
    <source>
        <strain evidence="2 3">YK-624</strain>
    </source>
</reference>
<name>A0A9P3FYR0_9APHY</name>
<dbReference type="Proteomes" id="UP000703269">
    <property type="component" value="Unassembled WGS sequence"/>
</dbReference>
<evidence type="ECO:0000256" key="1">
    <source>
        <dbReference type="SAM" id="MobiDB-lite"/>
    </source>
</evidence>
<comment type="caution">
    <text evidence="2">The sequence shown here is derived from an EMBL/GenBank/DDBJ whole genome shotgun (WGS) entry which is preliminary data.</text>
</comment>
<feature type="region of interest" description="Disordered" evidence="1">
    <location>
        <begin position="1"/>
        <end position="29"/>
    </location>
</feature>
<keyword evidence="3" id="KW-1185">Reference proteome</keyword>
<sequence>MPDFPARRPARTLDTLRSTGTQTVPHISHQVPPCTPHGFAASQGSWSSICILTLPIMRVYCTMLEVFVPCPPADGHPNADGMCFARANTVF</sequence>
<feature type="compositionally biased region" description="Polar residues" evidence="1">
    <location>
        <begin position="15"/>
        <end position="25"/>
    </location>
</feature>
<proteinExistence type="predicted"/>
<accession>A0A9P3FYR0</accession>
<evidence type="ECO:0000313" key="2">
    <source>
        <dbReference type="EMBL" id="GJE84630.1"/>
    </source>
</evidence>
<dbReference type="AlphaFoldDB" id="A0A9P3FYR0"/>
<dbReference type="EMBL" id="BPQB01000001">
    <property type="protein sequence ID" value="GJE84630.1"/>
    <property type="molecule type" value="Genomic_DNA"/>
</dbReference>
<protein>
    <submittedName>
        <fullName evidence="2">Uncharacterized protein</fullName>
    </submittedName>
</protein>
<evidence type="ECO:0000313" key="3">
    <source>
        <dbReference type="Proteomes" id="UP000703269"/>
    </source>
</evidence>
<gene>
    <name evidence="2" type="ORF">PsYK624_007060</name>
</gene>